<sequence length="156" mass="15112">MSATPPVGVPRRRVLVAALLAVPAAGGCSFGSDADDAPDPLIALADAARADAGLARAAIAADGALAEALQPLVDARAAHAAALEAEITRLDPDRAATPPAPPPAPALGRDPMARVREACEASGAAAAAAAVALPAERIGLVAAVAACCSTYAVVLG</sequence>
<keyword evidence="3" id="KW-1185">Reference proteome</keyword>
<evidence type="ECO:0008006" key="4">
    <source>
        <dbReference type="Google" id="ProtNLM"/>
    </source>
</evidence>
<organism evidence="2 3">
    <name type="scientific">Pseudonocardia humida</name>
    <dbReference type="NCBI Taxonomy" id="2800819"/>
    <lineage>
        <taxon>Bacteria</taxon>
        <taxon>Bacillati</taxon>
        <taxon>Actinomycetota</taxon>
        <taxon>Actinomycetes</taxon>
        <taxon>Pseudonocardiales</taxon>
        <taxon>Pseudonocardiaceae</taxon>
        <taxon>Pseudonocardia</taxon>
    </lineage>
</organism>
<dbReference type="EMBL" id="JAGSOV010000011">
    <property type="protein sequence ID" value="MCO1654443.1"/>
    <property type="molecule type" value="Genomic_DNA"/>
</dbReference>
<dbReference type="Proteomes" id="UP001165283">
    <property type="component" value="Unassembled WGS sequence"/>
</dbReference>
<feature type="signal peptide" evidence="1">
    <location>
        <begin position="1"/>
        <end position="34"/>
    </location>
</feature>
<accession>A0ABT0ZUP2</accession>
<feature type="chain" id="PRO_5045800161" description="DUF4439 domain-containing protein" evidence="1">
    <location>
        <begin position="35"/>
        <end position="156"/>
    </location>
</feature>
<evidence type="ECO:0000313" key="2">
    <source>
        <dbReference type="EMBL" id="MCO1654443.1"/>
    </source>
</evidence>
<keyword evidence="1" id="KW-0732">Signal</keyword>
<gene>
    <name evidence="2" type="ORF">KDL28_05185</name>
</gene>
<name>A0ABT0ZUP2_9PSEU</name>
<dbReference type="RefSeq" id="WP_252436061.1">
    <property type="nucleotide sequence ID" value="NZ_JAGSOV010000011.1"/>
</dbReference>
<evidence type="ECO:0000313" key="3">
    <source>
        <dbReference type="Proteomes" id="UP001165283"/>
    </source>
</evidence>
<evidence type="ECO:0000256" key="1">
    <source>
        <dbReference type="SAM" id="SignalP"/>
    </source>
</evidence>
<proteinExistence type="predicted"/>
<protein>
    <recommendedName>
        <fullName evidence="4">DUF4439 domain-containing protein</fullName>
    </recommendedName>
</protein>
<reference evidence="2" key="1">
    <citation type="submission" date="2021-04" db="EMBL/GenBank/DDBJ databases">
        <title>Pseudonocardia sp. nov., isolated from sandy soil of mangrove forest.</title>
        <authorList>
            <person name="Zan Z."/>
            <person name="Huang R."/>
            <person name="Liu W."/>
        </authorList>
    </citation>
    <scope>NUCLEOTIDE SEQUENCE</scope>
    <source>
        <strain evidence="2">S2-4</strain>
    </source>
</reference>
<comment type="caution">
    <text evidence="2">The sequence shown here is derived from an EMBL/GenBank/DDBJ whole genome shotgun (WGS) entry which is preliminary data.</text>
</comment>